<reference evidence="5 6" key="1">
    <citation type="submission" date="2019-03" db="EMBL/GenBank/DDBJ databases">
        <title>Genomic Encyclopedia of Type Strains, Phase III (KMG-III): the genomes of soil and plant-associated and newly described type strains.</title>
        <authorList>
            <person name="Whitman W."/>
        </authorList>
    </citation>
    <scope>NUCLEOTIDE SEQUENCE [LARGE SCALE GENOMIC DNA]</scope>
    <source>
        <strain evidence="5 6">LMG 29544</strain>
    </source>
</reference>
<dbReference type="CDD" id="cd07185">
    <property type="entry name" value="OmpA_C-like"/>
    <property type="match status" value="1"/>
</dbReference>
<feature type="region of interest" description="Disordered" evidence="2">
    <location>
        <begin position="1"/>
        <end position="53"/>
    </location>
</feature>
<dbReference type="NCBIfam" id="TIGR03350">
    <property type="entry name" value="type_VI_ompA"/>
    <property type="match status" value="1"/>
</dbReference>
<evidence type="ECO:0000256" key="1">
    <source>
        <dbReference type="PROSITE-ProRule" id="PRU00473"/>
    </source>
</evidence>
<dbReference type="InterPro" id="IPR006665">
    <property type="entry name" value="OmpA-like"/>
</dbReference>
<feature type="transmembrane region" description="Helical" evidence="3">
    <location>
        <begin position="250"/>
        <end position="270"/>
    </location>
</feature>
<evidence type="ECO:0000256" key="3">
    <source>
        <dbReference type="SAM" id="Phobius"/>
    </source>
</evidence>
<dbReference type="Pfam" id="PF00691">
    <property type="entry name" value="OmpA"/>
    <property type="match status" value="1"/>
</dbReference>
<evidence type="ECO:0000256" key="2">
    <source>
        <dbReference type="SAM" id="MobiDB-lite"/>
    </source>
</evidence>
<feature type="domain" description="OmpA-like" evidence="4">
    <location>
        <begin position="321"/>
        <end position="439"/>
    </location>
</feature>
<keyword evidence="3" id="KW-1133">Transmembrane helix</keyword>
<dbReference type="NCBIfam" id="TIGR03349">
    <property type="entry name" value="IV_VI_DotU"/>
    <property type="match status" value="1"/>
</dbReference>
<sequence length="439" mass="48048">MNTEAGLPLLGTGVASADPAEPRGSPRATAESPEFGKQGEPSRPFSSIPAGEPQAARLRAVEAAANPLLEAARPLLRALADMPDELDVNSTAHLHLLLKQEIRVFQRLCEQANIRREHMIGARYCLCTALDDAATQTAWGNCDNGVKWMSNGLATEFHEDRQGGDKVYLLIGRLMSEPHDHLDLLEVIYRILSLGFMGRYRHETDGARKHDAVRQRIYNELQTRRGVVPIALAPHVQSDARGRRLSVYDFPVWITLVVLGVILTGLFAWFKYHLLERSAAVEKQIIEIARMTPPPVPKLPRLMELLRDEIAAGTVSVDEDAHHSAVTFRGDAMFLPGAVNVNASMGPLIAKIAREISKVPGRVVIAGYTDSVPVRSRQFASNDALSEERATQVMQMLQADGVPAARLEAIGKGASNPIGDNRTAQGRAQNRRVAITVTP</sequence>
<evidence type="ECO:0000313" key="5">
    <source>
        <dbReference type="EMBL" id="TDY40270.1"/>
    </source>
</evidence>
<comment type="caution">
    <text evidence="5">The sequence shown here is derived from an EMBL/GenBank/DDBJ whole genome shotgun (WGS) entry which is preliminary data.</text>
</comment>
<dbReference type="Gene3D" id="3.30.1330.60">
    <property type="entry name" value="OmpA-like domain"/>
    <property type="match status" value="1"/>
</dbReference>
<dbReference type="InterPro" id="IPR036737">
    <property type="entry name" value="OmpA-like_sf"/>
</dbReference>
<dbReference type="AlphaFoldDB" id="A0A4R8LDU0"/>
<dbReference type="RefSeq" id="WP_243849748.1">
    <property type="nucleotide sequence ID" value="NZ_JBHLUW010000031.1"/>
</dbReference>
<dbReference type="Proteomes" id="UP000295509">
    <property type="component" value="Unassembled WGS sequence"/>
</dbReference>
<proteinExistence type="predicted"/>
<organism evidence="5 6">
    <name type="scientific">Paraburkholderia rhizosphaerae</name>
    <dbReference type="NCBI Taxonomy" id="480658"/>
    <lineage>
        <taxon>Bacteria</taxon>
        <taxon>Pseudomonadati</taxon>
        <taxon>Pseudomonadota</taxon>
        <taxon>Betaproteobacteria</taxon>
        <taxon>Burkholderiales</taxon>
        <taxon>Burkholderiaceae</taxon>
        <taxon>Paraburkholderia</taxon>
    </lineage>
</organism>
<dbReference type="InterPro" id="IPR038522">
    <property type="entry name" value="T4/T6SS_DotU_sf"/>
</dbReference>
<dbReference type="NCBIfam" id="NF005999">
    <property type="entry name" value="PRK08126.1"/>
    <property type="match status" value="1"/>
</dbReference>
<evidence type="ECO:0000313" key="6">
    <source>
        <dbReference type="Proteomes" id="UP000295509"/>
    </source>
</evidence>
<keyword evidence="6" id="KW-1185">Reference proteome</keyword>
<name>A0A4R8LDU0_9BURK</name>
<dbReference type="NCBIfam" id="NF038228">
    <property type="entry name" value="IcmH_DotU_IVB"/>
    <property type="match status" value="1"/>
</dbReference>
<keyword evidence="1 3" id="KW-0472">Membrane</keyword>
<dbReference type="Gene3D" id="1.25.40.590">
    <property type="entry name" value="Type IV / VI secretion system, DotU"/>
    <property type="match status" value="1"/>
</dbReference>
<keyword evidence="3" id="KW-0812">Transmembrane</keyword>
<dbReference type="SUPFAM" id="SSF103088">
    <property type="entry name" value="OmpA-like"/>
    <property type="match status" value="1"/>
</dbReference>
<dbReference type="Pfam" id="PF09850">
    <property type="entry name" value="DotU"/>
    <property type="match status" value="1"/>
</dbReference>
<dbReference type="EMBL" id="SORE01000026">
    <property type="protein sequence ID" value="TDY40270.1"/>
    <property type="molecule type" value="Genomic_DNA"/>
</dbReference>
<dbReference type="GO" id="GO:0016020">
    <property type="term" value="C:membrane"/>
    <property type="evidence" value="ECO:0007669"/>
    <property type="project" value="UniProtKB-UniRule"/>
</dbReference>
<protein>
    <submittedName>
        <fullName evidence="5">Type VI secretion system protein ImpK</fullName>
    </submittedName>
</protein>
<accession>A0A4R8LDU0</accession>
<dbReference type="PANTHER" id="PTHR38033">
    <property type="entry name" value="MEMBRANE PROTEIN-RELATED"/>
    <property type="match status" value="1"/>
</dbReference>
<dbReference type="InterPro" id="IPR017733">
    <property type="entry name" value="OmpA-like_dom_proteobacteria"/>
</dbReference>
<dbReference type="InterPro" id="IPR017732">
    <property type="entry name" value="T4/T6SS_DotU"/>
</dbReference>
<dbReference type="PANTHER" id="PTHR38033:SF1">
    <property type="entry name" value="DOTU FAMILY TYPE IV_VI SECRETION SYSTEM PROTEIN"/>
    <property type="match status" value="1"/>
</dbReference>
<evidence type="ECO:0000259" key="4">
    <source>
        <dbReference type="PROSITE" id="PS51123"/>
    </source>
</evidence>
<gene>
    <name evidence="5" type="ORF">BX592_12623</name>
</gene>
<dbReference type="PROSITE" id="PS51123">
    <property type="entry name" value="OMPA_2"/>
    <property type="match status" value="1"/>
</dbReference>